<gene>
    <name evidence="2" type="ORF">DESME_09975</name>
</gene>
<proteinExistence type="predicted"/>
<dbReference type="AlphaFoldDB" id="W0EHR9"/>
<evidence type="ECO:0000313" key="2">
    <source>
        <dbReference type="EMBL" id="AHF08621.1"/>
    </source>
</evidence>
<feature type="region of interest" description="Disordered" evidence="1">
    <location>
        <begin position="1"/>
        <end position="48"/>
    </location>
</feature>
<dbReference type="KEGG" id="dmt:DESME_09975"/>
<evidence type="ECO:0000256" key="1">
    <source>
        <dbReference type="SAM" id="MobiDB-lite"/>
    </source>
</evidence>
<protein>
    <submittedName>
        <fullName evidence="2">Uncharacterized protein</fullName>
    </submittedName>
</protein>
<dbReference type="OrthoDB" id="1798204at2"/>
<dbReference type="EMBL" id="CP007032">
    <property type="protein sequence ID" value="AHF08621.1"/>
    <property type="molecule type" value="Genomic_DNA"/>
</dbReference>
<dbReference type="STRING" id="871968.DESME_09975"/>
<dbReference type="HOGENOM" id="CLU_2179592_0_0_9"/>
<organism evidence="2 3">
    <name type="scientific">Desulfitobacterium metallireducens DSM 15288</name>
    <dbReference type="NCBI Taxonomy" id="871968"/>
    <lineage>
        <taxon>Bacteria</taxon>
        <taxon>Bacillati</taxon>
        <taxon>Bacillota</taxon>
        <taxon>Clostridia</taxon>
        <taxon>Eubacteriales</taxon>
        <taxon>Desulfitobacteriaceae</taxon>
        <taxon>Desulfitobacterium</taxon>
    </lineage>
</organism>
<name>W0EHR9_9FIRM</name>
<reference evidence="2 3" key="1">
    <citation type="submission" date="2013-12" db="EMBL/GenBank/DDBJ databases">
        <authorList>
            <consortium name="DOE Joint Genome Institute"/>
            <person name="Smidt H."/>
            <person name="Huntemann M."/>
            <person name="Han J."/>
            <person name="Chen A."/>
            <person name="Kyrpides N."/>
            <person name="Mavromatis K."/>
            <person name="Markowitz V."/>
            <person name="Palaniappan K."/>
            <person name="Ivanova N."/>
            <person name="Schaumberg A."/>
            <person name="Pati A."/>
            <person name="Liolios K."/>
            <person name="Nordberg H.P."/>
            <person name="Cantor M.N."/>
            <person name="Hua S.X."/>
            <person name="Woyke T."/>
        </authorList>
    </citation>
    <scope>NUCLEOTIDE SEQUENCE [LARGE SCALE GENOMIC DNA]</scope>
    <source>
        <strain evidence="3">DSM 15288</strain>
    </source>
</reference>
<dbReference type="RefSeq" id="WP_006716156.1">
    <property type="nucleotide sequence ID" value="NZ_CP007032.1"/>
</dbReference>
<feature type="compositionally biased region" description="Polar residues" evidence="1">
    <location>
        <begin position="1"/>
        <end position="11"/>
    </location>
</feature>
<dbReference type="Proteomes" id="UP000010847">
    <property type="component" value="Chromosome"/>
</dbReference>
<accession>W0EHR9</accession>
<feature type="compositionally biased region" description="Low complexity" evidence="1">
    <location>
        <begin position="19"/>
        <end position="32"/>
    </location>
</feature>
<keyword evidence="3" id="KW-1185">Reference proteome</keyword>
<sequence>MFFLNKLSSRTNEQKQELELAPAPSPSTSSLEQENSPEVLENANTELDQDFSYETPALFSKFLRNQKIYSGPDTFFEDESWAPEYQSVRLFHRQWGTTEEQISSPSDPQ</sequence>
<evidence type="ECO:0000313" key="3">
    <source>
        <dbReference type="Proteomes" id="UP000010847"/>
    </source>
</evidence>